<dbReference type="OrthoDB" id="1939598at2759"/>
<dbReference type="SUPFAM" id="SSF57959">
    <property type="entry name" value="Leucine zipper domain"/>
    <property type="match status" value="1"/>
</dbReference>
<dbReference type="InParanoid" id="A0A168P0Y5"/>
<dbReference type="GO" id="GO:0003700">
    <property type="term" value="F:DNA-binding transcription factor activity"/>
    <property type="evidence" value="ECO:0007669"/>
    <property type="project" value="InterPro"/>
</dbReference>
<dbReference type="EMBL" id="LT553527">
    <property type="protein sequence ID" value="SAM01577.1"/>
    <property type="molecule type" value="Genomic_DNA"/>
</dbReference>
<dbReference type="Proteomes" id="UP000078561">
    <property type="component" value="Unassembled WGS sequence"/>
</dbReference>
<evidence type="ECO:0000313" key="5">
    <source>
        <dbReference type="Proteomes" id="UP000078561"/>
    </source>
</evidence>
<sequence>MEHHKPMSLSYMMTVSSQVGESAVNEPSGHHHFHDNHTPPPTSLGYPSSYLPDLPKLQLSVEQERSTDDDYSLGGGSRVATLAERRKRNKNASAKYRQKKNKQQVKMRQTIDQLKEQGSFMKQRLIDLQIENQKIKSLNDNLRGEIFSQSMLHRHFDHRHYQTHSRTSHKESYSTLTHSHRTMYEPSKVVPRQF</sequence>
<evidence type="ECO:0000256" key="1">
    <source>
        <dbReference type="SAM" id="Coils"/>
    </source>
</evidence>
<feature type="coiled-coil region" evidence="1">
    <location>
        <begin position="82"/>
        <end position="145"/>
    </location>
</feature>
<evidence type="ECO:0000256" key="2">
    <source>
        <dbReference type="SAM" id="MobiDB-lite"/>
    </source>
</evidence>
<feature type="domain" description="BZIP" evidence="3">
    <location>
        <begin position="85"/>
        <end position="99"/>
    </location>
</feature>
<dbReference type="STRING" id="4829.A0A168P0Y5"/>
<reference evidence="4" key="1">
    <citation type="submission" date="2016-04" db="EMBL/GenBank/DDBJ databases">
        <authorList>
            <person name="Evans L.H."/>
            <person name="Alamgir A."/>
            <person name="Owens N."/>
            <person name="Weber N.D."/>
            <person name="Virtaneva K."/>
            <person name="Barbian K."/>
            <person name="Babar A."/>
            <person name="Rosenke K."/>
        </authorList>
    </citation>
    <scope>NUCLEOTIDE SEQUENCE [LARGE SCALE GENOMIC DNA]</scope>
    <source>
        <strain evidence="4">CBS 101.48</strain>
    </source>
</reference>
<keyword evidence="1" id="KW-0175">Coiled coil</keyword>
<evidence type="ECO:0000259" key="3">
    <source>
        <dbReference type="PROSITE" id="PS00036"/>
    </source>
</evidence>
<dbReference type="AlphaFoldDB" id="A0A168P0Y5"/>
<dbReference type="PROSITE" id="PS00036">
    <property type="entry name" value="BZIP_BASIC"/>
    <property type="match status" value="1"/>
</dbReference>
<feature type="region of interest" description="Disordered" evidence="2">
    <location>
        <begin position="17"/>
        <end position="51"/>
    </location>
</feature>
<dbReference type="Gene3D" id="1.20.5.170">
    <property type="match status" value="1"/>
</dbReference>
<dbReference type="InterPro" id="IPR046347">
    <property type="entry name" value="bZIP_sf"/>
</dbReference>
<name>A0A168P0Y5_ABSGL</name>
<accession>A0A168P0Y5</accession>
<gene>
    <name evidence="4" type="primary">ABSGL_07318.1 scaffold 8717</name>
</gene>
<proteinExistence type="predicted"/>
<protein>
    <recommendedName>
        <fullName evidence="3">BZIP domain-containing protein</fullName>
    </recommendedName>
</protein>
<organism evidence="4">
    <name type="scientific">Absidia glauca</name>
    <name type="common">Pin mould</name>
    <dbReference type="NCBI Taxonomy" id="4829"/>
    <lineage>
        <taxon>Eukaryota</taxon>
        <taxon>Fungi</taxon>
        <taxon>Fungi incertae sedis</taxon>
        <taxon>Mucoromycota</taxon>
        <taxon>Mucoromycotina</taxon>
        <taxon>Mucoromycetes</taxon>
        <taxon>Mucorales</taxon>
        <taxon>Cunninghamellaceae</taxon>
        <taxon>Absidia</taxon>
    </lineage>
</organism>
<keyword evidence="5" id="KW-1185">Reference proteome</keyword>
<dbReference type="InterPro" id="IPR004827">
    <property type="entry name" value="bZIP"/>
</dbReference>
<evidence type="ECO:0000313" key="4">
    <source>
        <dbReference type="EMBL" id="SAM01577.1"/>
    </source>
</evidence>